<dbReference type="VEuPathDB" id="FungiDB:ATEG_08575"/>
<name>A0A5M3ZA40_ASPTE</name>
<accession>A0A5M3ZA40</accession>
<keyword evidence="3" id="KW-1185">Reference proteome</keyword>
<gene>
    <name evidence="2" type="ORF">ATEIFO6365_0010011200</name>
</gene>
<sequence length="297" mass="33915">MATSDRPPADPQTITPETFRQLLARYHDTVEAVTRRKASTPRKRKNAQPPSETEITTAVQEFLALDDWRYRELPGVVGSRAEGYLDRSEAERLVEWKMKHGKSRPTLLGMLRSNPDKTIRKATTTAYAAVTGVDELARRMDFPTAAMEALTTPLRGVGPATASLMLSVGPGDHPFYSDDTYLWVVCAAAARRGMLKGNGELNVKYNMGEYRELWGKVRELQERLVREGCAQAEVCGENVEKVALVWRAEYMREDEEEEETKRLEKKEVVVEAKKREKKVRQKEKSERETRGKKRKRE</sequence>
<protein>
    <submittedName>
        <fullName evidence="2">Uncharacterized protein</fullName>
    </submittedName>
</protein>
<reference evidence="2 3" key="1">
    <citation type="submission" date="2020-01" db="EMBL/GenBank/DDBJ databases">
        <title>Aspergillus terreus IFO 6365 whole genome shotgun sequence.</title>
        <authorList>
            <person name="Kanamasa S."/>
            <person name="Takahashi H."/>
        </authorList>
    </citation>
    <scope>NUCLEOTIDE SEQUENCE [LARGE SCALE GENOMIC DNA]</scope>
    <source>
        <strain evidence="2 3">IFO 6365</strain>
    </source>
</reference>
<dbReference type="PANTHER" id="PTHR21521:SF0">
    <property type="entry name" value="AMUN, ISOFORM A"/>
    <property type="match status" value="1"/>
</dbReference>
<evidence type="ECO:0000313" key="2">
    <source>
        <dbReference type="EMBL" id="GFF19339.1"/>
    </source>
</evidence>
<organism evidence="2 3">
    <name type="scientific">Aspergillus terreus</name>
    <dbReference type="NCBI Taxonomy" id="33178"/>
    <lineage>
        <taxon>Eukaryota</taxon>
        <taxon>Fungi</taxon>
        <taxon>Dikarya</taxon>
        <taxon>Ascomycota</taxon>
        <taxon>Pezizomycotina</taxon>
        <taxon>Eurotiomycetes</taxon>
        <taxon>Eurotiomycetidae</taxon>
        <taxon>Eurotiales</taxon>
        <taxon>Aspergillaceae</taxon>
        <taxon>Aspergillus</taxon>
        <taxon>Aspergillus subgen. Circumdati</taxon>
    </lineage>
</organism>
<evidence type="ECO:0000313" key="3">
    <source>
        <dbReference type="Proteomes" id="UP000452235"/>
    </source>
</evidence>
<dbReference type="OrthoDB" id="8249012at2759"/>
<dbReference type="AlphaFoldDB" id="A0A5M3ZA40"/>
<dbReference type="PANTHER" id="PTHR21521">
    <property type="entry name" value="AMUN, ISOFORM A"/>
    <property type="match status" value="1"/>
</dbReference>
<feature type="compositionally biased region" description="Basic residues" evidence="1">
    <location>
        <begin position="35"/>
        <end position="46"/>
    </location>
</feature>
<feature type="region of interest" description="Disordered" evidence="1">
    <location>
        <begin position="32"/>
        <end position="54"/>
    </location>
</feature>
<dbReference type="Proteomes" id="UP000452235">
    <property type="component" value="Unassembled WGS sequence"/>
</dbReference>
<proteinExistence type="predicted"/>
<comment type="caution">
    <text evidence="2">The sequence shown here is derived from an EMBL/GenBank/DDBJ whole genome shotgun (WGS) entry which is preliminary data.</text>
</comment>
<dbReference type="EMBL" id="BLJY01000010">
    <property type="protein sequence ID" value="GFF19339.1"/>
    <property type="molecule type" value="Genomic_DNA"/>
</dbReference>
<feature type="region of interest" description="Disordered" evidence="1">
    <location>
        <begin position="273"/>
        <end position="297"/>
    </location>
</feature>
<evidence type="ECO:0000256" key="1">
    <source>
        <dbReference type="SAM" id="MobiDB-lite"/>
    </source>
</evidence>